<dbReference type="InterPro" id="IPR050466">
    <property type="entry name" value="Carboxylest/Gibb_receptor"/>
</dbReference>
<dbReference type="AlphaFoldDB" id="A0A4Y7IA22"/>
<dbReference type="InterPro" id="IPR013094">
    <property type="entry name" value="AB_hydrolase_3"/>
</dbReference>
<sequence length="340" mass="38822">MFGRKNSPLRLLPWKTRIAFTVYSTIRGSAFRNDGTINRRLLNFINITAKVPSEPIDGLKISDITVDPKRNLWFRLYTPANITTLLPVVVYFHGGGFAYMSADSKPFDTLCRRLSRENSAVVVSVNYRYSPEFKYPSQYEDGFDALKFIDKKQFKGFPDNADLSRCFIAGDSAGGNLSHHLAVRVAKTDDDEFKQVKVIGLIGIQPWFGGQERTESEIKLENGPALSLDRTDWLWKAFLPQGSNRDHFASNVFGPNCSEDISKLKKFPPTLVVVGKWDLLQDWQRRYYEGLKRFGKEAYIVEFPNAFHGFYSLTEFPETPLLFKEVKKFVQNQLAKASGK</sequence>
<name>A0A4Y7IA22_PAPSO</name>
<dbReference type="EMBL" id="CM010715">
    <property type="protein sequence ID" value="RZC45783.1"/>
    <property type="molecule type" value="Genomic_DNA"/>
</dbReference>
<dbReference type="STRING" id="3469.A0A4Y7IA22"/>
<dbReference type="OMA" id="DHQEVKP"/>
<gene>
    <name evidence="2" type="ORF">C5167_038733</name>
</gene>
<evidence type="ECO:0000313" key="2">
    <source>
        <dbReference type="EMBL" id="RZC45783.1"/>
    </source>
</evidence>
<accession>A0A4Y7IA22</accession>
<keyword evidence="3" id="KW-1185">Reference proteome</keyword>
<dbReference type="GO" id="GO:0052689">
    <property type="term" value="F:carboxylic ester hydrolase activity"/>
    <property type="evidence" value="ECO:0007669"/>
    <property type="project" value="TreeGrafter"/>
</dbReference>
<dbReference type="GO" id="GO:0009860">
    <property type="term" value="P:pollen tube growth"/>
    <property type="evidence" value="ECO:0007669"/>
    <property type="project" value="TreeGrafter"/>
</dbReference>
<proteinExistence type="predicted"/>
<evidence type="ECO:0000259" key="1">
    <source>
        <dbReference type="Pfam" id="PF07859"/>
    </source>
</evidence>
<dbReference type="OrthoDB" id="408631at2759"/>
<dbReference type="Gramene" id="RZC45783">
    <property type="protein sequence ID" value="RZC45783"/>
    <property type="gene ID" value="C5167_038733"/>
</dbReference>
<dbReference type="Proteomes" id="UP000316621">
    <property type="component" value="Chromosome 1"/>
</dbReference>
<dbReference type="InterPro" id="IPR029058">
    <property type="entry name" value="AB_hydrolase_fold"/>
</dbReference>
<reference evidence="2 3" key="1">
    <citation type="journal article" date="2018" name="Science">
        <title>The opium poppy genome and morphinan production.</title>
        <authorList>
            <person name="Guo L."/>
            <person name="Winzer T."/>
            <person name="Yang X."/>
            <person name="Li Y."/>
            <person name="Ning Z."/>
            <person name="He Z."/>
            <person name="Teodor R."/>
            <person name="Lu Y."/>
            <person name="Bowser T.A."/>
            <person name="Graham I.A."/>
            <person name="Ye K."/>
        </authorList>
    </citation>
    <scope>NUCLEOTIDE SEQUENCE [LARGE SCALE GENOMIC DNA]</scope>
    <source>
        <strain evidence="3">cv. HN1</strain>
        <tissue evidence="2">Leaves</tissue>
    </source>
</reference>
<feature type="domain" description="Alpha/beta hydrolase fold-3" evidence="1">
    <location>
        <begin position="89"/>
        <end position="311"/>
    </location>
</feature>
<dbReference type="Gene3D" id="3.40.50.1820">
    <property type="entry name" value="alpha/beta hydrolase"/>
    <property type="match status" value="1"/>
</dbReference>
<protein>
    <recommendedName>
        <fullName evidence="1">Alpha/beta hydrolase fold-3 domain-containing protein</fullName>
    </recommendedName>
</protein>
<organism evidence="2 3">
    <name type="scientific">Papaver somniferum</name>
    <name type="common">Opium poppy</name>
    <dbReference type="NCBI Taxonomy" id="3469"/>
    <lineage>
        <taxon>Eukaryota</taxon>
        <taxon>Viridiplantae</taxon>
        <taxon>Streptophyta</taxon>
        <taxon>Embryophyta</taxon>
        <taxon>Tracheophyta</taxon>
        <taxon>Spermatophyta</taxon>
        <taxon>Magnoliopsida</taxon>
        <taxon>Ranunculales</taxon>
        <taxon>Papaveraceae</taxon>
        <taxon>Papaveroideae</taxon>
        <taxon>Papaver</taxon>
    </lineage>
</organism>
<dbReference type="Pfam" id="PF07859">
    <property type="entry name" value="Abhydrolase_3"/>
    <property type="match status" value="1"/>
</dbReference>
<dbReference type="PANTHER" id="PTHR23024">
    <property type="entry name" value="ARYLACETAMIDE DEACETYLASE"/>
    <property type="match status" value="1"/>
</dbReference>
<dbReference type="PANTHER" id="PTHR23024:SF24">
    <property type="entry name" value="ALPHA_BETA HYDROLASE FOLD-3 DOMAIN-CONTAINING PROTEIN"/>
    <property type="match status" value="1"/>
</dbReference>
<dbReference type="SUPFAM" id="SSF53474">
    <property type="entry name" value="alpha/beta-Hydrolases"/>
    <property type="match status" value="1"/>
</dbReference>
<evidence type="ECO:0000313" key="3">
    <source>
        <dbReference type="Proteomes" id="UP000316621"/>
    </source>
</evidence>